<name>A0A8S5RPU7_9VIRU</name>
<accession>A0A8S5RPU7</accession>
<sequence>MDYCIIFGSIYINIDFTILHKSPSISSSRIFIN</sequence>
<dbReference type="EMBL" id="BK059132">
    <property type="protein sequence ID" value="DAE33203.1"/>
    <property type="molecule type" value="Genomic_DNA"/>
</dbReference>
<evidence type="ECO:0000313" key="1">
    <source>
        <dbReference type="EMBL" id="DAE33203.1"/>
    </source>
</evidence>
<proteinExistence type="predicted"/>
<organism evidence="1">
    <name type="scientific">virus sp. ctrcb4</name>
    <dbReference type="NCBI Taxonomy" id="2825824"/>
    <lineage>
        <taxon>Viruses</taxon>
    </lineage>
</organism>
<reference evidence="1" key="1">
    <citation type="journal article" date="2021" name="Proc. Natl. Acad. Sci. U.S.A.">
        <title>A Catalog of Tens of Thousands of Viruses from Human Metagenomes Reveals Hidden Associations with Chronic Diseases.</title>
        <authorList>
            <person name="Tisza M.J."/>
            <person name="Buck C.B."/>
        </authorList>
    </citation>
    <scope>NUCLEOTIDE SEQUENCE</scope>
    <source>
        <strain evidence="1">Ctrcb4</strain>
    </source>
</reference>
<protein>
    <submittedName>
        <fullName evidence="1">Uncharacterized protein</fullName>
    </submittedName>
</protein>